<dbReference type="AlphaFoldDB" id="A0A1S1LIW2"/>
<protein>
    <submittedName>
        <fullName evidence="1">Uncharacterized protein</fullName>
    </submittedName>
</protein>
<evidence type="ECO:0000313" key="2">
    <source>
        <dbReference type="Proteomes" id="UP000180043"/>
    </source>
</evidence>
<comment type="caution">
    <text evidence="1">The sequence shown here is derived from an EMBL/GenBank/DDBJ whole genome shotgun (WGS) entry which is preliminary data.</text>
</comment>
<dbReference type="RefSeq" id="WP_057969756.1">
    <property type="nucleotide sequence ID" value="NZ_MLII01000037.1"/>
</dbReference>
<proteinExistence type="predicted"/>
<organism evidence="1 2">
    <name type="scientific">Mycobacteroides chelonae</name>
    <name type="common">Mycobacterium chelonae</name>
    <dbReference type="NCBI Taxonomy" id="1774"/>
    <lineage>
        <taxon>Bacteria</taxon>
        <taxon>Bacillati</taxon>
        <taxon>Actinomycetota</taxon>
        <taxon>Actinomycetes</taxon>
        <taxon>Mycobacteriales</taxon>
        <taxon>Mycobacteriaceae</taxon>
        <taxon>Mycobacteroides</taxon>
    </lineage>
</organism>
<reference evidence="1 2" key="1">
    <citation type="submission" date="2016-10" db="EMBL/GenBank/DDBJ databases">
        <title>Evaluation of Human, Veterinary and Environmental Mycobacterium chelonae Isolates by Core Genome Phylogenomic Analysis, Targeted Gene Comparison, and Anti-microbial Susceptibility Patterns: A Tale of Mistaken Identities.</title>
        <authorList>
            <person name="Fogelson S.B."/>
            <person name="Camus A.C."/>
            <person name="Lorenz W."/>
            <person name="Vasireddy R."/>
            <person name="Vasireddy S."/>
            <person name="Smith T."/>
            <person name="Brown-Elliott B.A."/>
            <person name="Wallace R.J.Jr."/>
            <person name="Hasan N.A."/>
            <person name="Reischl U."/>
            <person name="Sanchez S."/>
        </authorList>
    </citation>
    <scope>NUCLEOTIDE SEQUENCE [LARGE SCALE GENOMIC DNA]</scope>
    <source>
        <strain evidence="1 2">15515</strain>
    </source>
</reference>
<accession>A0A1S1LIW2</accession>
<gene>
    <name evidence="1" type="ORF">BKG82_17035</name>
</gene>
<evidence type="ECO:0000313" key="1">
    <source>
        <dbReference type="EMBL" id="OHU54285.1"/>
    </source>
</evidence>
<dbReference type="EMBL" id="MLIQ01000017">
    <property type="protein sequence ID" value="OHU54285.1"/>
    <property type="molecule type" value="Genomic_DNA"/>
</dbReference>
<dbReference type="Proteomes" id="UP000180043">
    <property type="component" value="Unassembled WGS sequence"/>
</dbReference>
<name>A0A1S1LIW2_MYCCH</name>
<sequence length="147" mass="16333">MLGGVYLLRSAPSAPDVSCQTVGELLRYSDDEMVRLQKHNEEVAETRDADRQDEAIPMYQKWAATLRDYAEKISDPEVKGTAVQMADAADEVTEREIQFLGKPAAGQTREQHLKESTDNIVAAVRKVKDAEAKLRIRCPVGSSDTKL</sequence>